<proteinExistence type="predicted"/>
<gene>
    <name evidence="7" type="ORF">GO755_20395</name>
</gene>
<sequence>MDEFDLDQPLIDIFSPQEHNYWTARHAVEGVQIFGGIGSGKTSGSGRLLALKYLINGFGGLVLTVKPDEKAAWQEYAQLTGRTDDLLIIEPGGEHCFNFLEYESQHATGEKAITENIVEVLKTVIRAGNEKDTGKSDDAFWETALDMLIFNVIDLCKLAYNYISIQDMYDIVQTVPKGEQALQAQTKTAPDKAYRKAMAAAQSNVNVQIDAWFLTLPFDMQERLRENNALFEMEMLEAIPDARLLKFVDQFFVDNFITLSDKTRSIIDFSFSSFLFRLLREPIYSMFCRYASTITPEDSLDGKIILINLPVKIYQKVGRDCQILFKYIWQRAMEKRDQTHNNWPVFLWADEAQNFLHEHDADYQATARSSRIATVYISQNIPNYYACMGGQKAEYRVKSFLGTLATKIFHANADIETNKYASELIGEIYFEDESESVTVAKDFSQTRGKSLRLERIVRAEEFVRLKTGGPLNHYYVEGYLHRQGDRVAKGFNHVKMVFNQVYQPQS</sequence>
<comment type="subcellular location">
    <subcellularLocation>
        <location evidence="1">Cell membrane</location>
        <topology evidence="1">Multi-pass membrane protein</topology>
    </subcellularLocation>
</comment>
<dbReference type="InterPro" id="IPR051539">
    <property type="entry name" value="T4SS-coupling_protein"/>
</dbReference>
<keyword evidence="5" id="KW-0472">Membrane</keyword>
<dbReference type="SUPFAM" id="SSF52540">
    <property type="entry name" value="P-loop containing nucleoside triphosphate hydrolases"/>
    <property type="match status" value="1"/>
</dbReference>
<name>A0A7K1SFD3_9BACT</name>
<dbReference type="GO" id="GO:0005886">
    <property type="term" value="C:plasma membrane"/>
    <property type="evidence" value="ECO:0007669"/>
    <property type="project" value="UniProtKB-SubCell"/>
</dbReference>
<evidence type="ECO:0000313" key="8">
    <source>
        <dbReference type="Proteomes" id="UP000436006"/>
    </source>
</evidence>
<accession>A0A7K1SFD3</accession>
<evidence type="ECO:0000313" key="7">
    <source>
        <dbReference type="EMBL" id="MVM32418.1"/>
    </source>
</evidence>
<dbReference type="AlphaFoldDB" id="A0A7K1SFD3"/>
<dbReference type="Pfam" id="PF12696">
    <property type="entry name" value="TraG-D_C"/>
    <property type="match status" value="1"/>
</dbReference>
<protein>
    <submittedName>
        <fullName evidence="7">TraM recognition domain-containing protein</fullName>
    </submittedName>
</protein>
<keyword evidence="3" id="KW-0812">Transmembrane</keyword>
<feature type="domain" description="TraD/TraG TraM recognition site" evidence="6">
    <location>
        <begin position="344"/>
        <end position="466"/>
    </location>
</feature>
<organism evidence="7 8">
    <name type="scientific">Spirosoma arboris</name>
    <dbReference type="NCBI Taxonomy" id="2682092"/>
    <lineage>
        <taxon>Bacteria</taxon>
        <taxon>Pseudomonadati</taxon>
        <taxon>Bacteroidota</taxon>
        <taxon>Cytophagia</taxon>
        <taxon>Cytophagales</taxon>
        <taxon>Cytophagaceae</taxon>
        <taxon>Spirosoma</taxon>
    </lineage>
</organism>
<evidence type="ECO:0000256" key="5">
    <source>
        <dbReference type="ARBA" id="ARBA00023136"/>
    </source>
</evidence>
<dbReference type="InterPro" id="IPR032689">
    <property type="entry name" value="TraG-D_C"/>
</dbReference>
<keyword evidence="8" id="KW-1185">Reference proteome</keyword>
<reference evidence="7 8" key="1">
    <citation type="submission" date="2019-12" db="EMBL/GenBank/DDBJ databases">
        <title>Spirosoma sp. HMF4905 genome sequencing and assembly.</title>
        <authorList>
            <person name="Kang H."/>
            <person name="Cha I."/>
            <person name="Kim H."/>
            <person name="Joh K."/>
        </authorList>
    </citation>
    <scope>NUCLEOTIDE SEQUENCE [LARGE SCALE GENOMIC DNA]</scope>
    <source>
        <strain evidence="7 8">HMF4905</strain>
    </source>
</reference>
<evidence type="ECO:0000256" key="1">
    <source>
        <dbReference type="ARBA" id="ARBA00004651"/>
    </source>
</evidence>
<evidence type="ECO:0000256" key="4">
    <source>
        <dbReference type="ARBA" id="ARBA00022989"/>
    </source>
</evidence>
<keyword evidence="4" id="KW-1133">Transmembrane helix</keyword>
<dbReference type="PANTHER" id="PTHR37937">
    <property type="entry name" value="CONJUGATIVE TRANSFER: DNA TRANSPORT"/>
    <property type="match status" value="1"/>
</dbReference>
<dbReference type="PANTHER" id="PTHR37937:SF1">
    <property type="entry name" value="CONJUGATIVE TRANSFER: DNA TRANSPORT"/>
    <property type="match status" value="1"/>
</dbReference>
<evidence type="ECO:0000256" key="2">
    <source>
        <dbReference type="ARBA" id="ARBA00022475"/>
    </source>
</evidence>
<evidence type="ECO:0000256" key="3">
    <source>
        <dbReference type="ARBA" id="ARBA00022692"/>
    </source>
</evidence>
<dbReference type="EMBL" id="WPIN01000007">
    <property type="protein sequence ID" value="MVM32418.1"/>
    <property type="molecule type" value="Genomic_DNA"/>
</dbReference>
<dbReference type="InterPro" id="IPR027417">
    <property type="entry name" value="P-loop_NTPase"/>
</dbReference>
<dbReference type="Gene3D" id="3.40.50.300">
    <property type="entry name" value="P-loop containing nucleotide triphosphate hydrolases"/>
    <property type="match status" value="1"/>
</dbReference>
<comment type="caution">
    <text evidence="7">The sequence shown here is derived from an EMBL/GenBank/DDBJ whole genome shotgun (WGS) entry which is preliminary data.</text>
</comment>
<evidence type="ECO:0000259" key="6">
    <source>
        <dbReference type="Pfam" id="PF12696"/>
    </source>
</evidence>
<dbReference type="RefSeq" id="WP_157587132.1">
    <property type="nucleotide sequence ID" value="NZ_WPIN01000007.1"/>
</dbReference>
<keyword evidence="2" id="KW-1003">Cell membrane</keyword>
<dbReference type="Proteomes" id="UP000436006">
    <property type="component" value="Unassembled WGS sequence"/>
</dbReference>